<organism evidence="4 5">
    <name type="scientific">Nocardioides marmorisolisilvae</name>
    <dbReference type="NCBI Taxonomy" id="1542737"/>
    <lineage>
        <taxon>Bacteria</taxon>
        <taxon>Bacillati</taxon>
        <taxon>Actinomycetota</taxon>
        <taxon>Actinomycetes</taxon>
        <taxon>Propionibacteriales</taxon>
        <taxon>Nocardioidaceae</taxon>
        <taxon>Nocardioides</taxon>
    </lineage>
</organism>
<dbReference type="GO" id="GO:0004540">
    <property type="term" value="F:RNA nuclease activity"/>
    <property type="evidence" value="ECO:0007669"/>
    <property type="project" value="InterPro"/>
</dbReference>
<sequence>MRMAAGIEAMSNLDRTYLESLFNRWPHMWGMRNRLSHAYILTDTTTVIEAARNDLPGIVAIIRAELDRLD</sequence>
<dbReference type="Proteomes" id="UP000277094">
    <property type="component" value="Unassembled WGS sequence"/>
</dbReference>
<dbReference type="Pfam" id="PF01934">
    <property type="entry name" value="HepT-like"/>
    <property type="match status" value="1"/>
</dbReference>
<keyword evidence="1" id="KW-1277">Toxin-antitoxin system</keyword>
<keyword evidence="3" id="KW-0378">Hydrolase</keyword>
<accession>A0A3N0E064</accession>
<dbReference type="AlphaFoldDB" id="A0A3N0E064"/>
<dbReference type="EMBL" id="RJSG01000001">
    <property type="protein sequence ID" value="RNL81143.1"/>
    <property type="molecule type" value="Genomic_DNA"/>
</dbReference>
<comment type="caution">
    <text evidence="4">The sequence shown here is derived from an EMBL/GenBank/DDBJ whole genome shotgun (WGS) entry which is preliminary data.</text>
</comment>
<keyword evidence="2" id="KW-0540">Nuclease</keyword>
<dbReference type="InterPro" id="IPR008201">
    <property type="entry name" value="HepT-like"/>
</dbReference>
<dbReference type="RefSeq" id="WP_123232348.1">
    <property type="nucleotide sequence ID" value="NZ_RJSG01000001.1"/>
</dbReference>
<evidence type="ECO:0000256" key="1">
    <source>
        <dbReference type="ARBA" id="ARBA00022649"/>
    </source>
</evidence>
<dbReference type="OrthoDB" id="4829434at2"/>
<gene>
    <name evidence="4" type="ORF">EFL95_01850</name>
</gene>
<dbReference type="GO" id="GO:0016787">
    <property type="term" value="F:hydrolase activity"/>
    <property type="evidence" value="ECO:0007669"/>
    <property type="project" value="UniProtKB-KW"/>
</dbReference>
<proteinExistence type="predicted"/>
<evidence type="ECO:0000313" key="5">
    <source>
        <dbReference type="Proteomes" id="UP000277094"/>
    </source>
</evidence>
<name>A0A3N0E064_9ACTN</name>
<evidence type="ECO:0000313" key="4">
    <source>
        <dbReference type="EMBL" id="RNL81143.1"/>
    </source>
</evidence>
<evidence type="ECO:0000256" key="2">
    <source>
        <dbReference type="ARBA" id="ARBA00022722"/>
    </source>
</evidence>
<dbReference type="GO" id="GO:0110001">
    <property type="term" value="C:toxin-antitoxin complex"/>
    <property type="evidence" value="ECO:0007669"/>
    <property type="project" value="InterPro"/>
</dbReference>
<reference evidence="4 5" key="1">
    <citation type="submission" date="2018-11" db="EMBL/GenBank/DDBJ databases">
        <authorList>
            <person name="Li F."/>
        </authorList>
    </citation>
    <scope>NUCLEOTIDE SEQUENCE [LARGE SCALE GENOMIC DNA]</scope>
    <source>
        <strain evidence="4 5">KIS18-7</strain>
    </source>
</reference>
<keyword evidence="5" id="KW-1185">Reference proteome</keyword>
<protein>
    <submittedName>
        <fullName evidence="4">DUF86 domain-containing protein</fullName>
    </submittedName>
</protein>
<evidence type="ECO:0000256" key="3">
    <source>
        <dbReference type="ARBA" id="ARBA00022801"/>
    </source>
</evidence>